<dbReference type="EMBL" id="JAIXCQ010000003">
    <property type="protein sequence ID" value="MCA5893009.1"/>
    <property type="molecule type" value="Genomic_DNA"/>
</dbReference>
<accession>A0ABS7ZD96</accession>
<evidence type="ECO:0000313" key="3">
    <source>
        <dbReference type="Proteomes" id="UP001319870"/>
    </source>
</evidence>
<dbReference type="SMART" id="SM00226">
    <property type="entry name" value="LMWPc"/>
    <property type="match status" value="1"/>
</dbReference>
<protein>
    <submittedName>
        <fullName evidence="2">Low molecular weight phosphatase family protein</fullName>
    </submittedName>
</protein>
<dbReference type="SUPFAM" id="SSF52788">
    <property type="entry name" value="Phosphotyrosine protein phosphatases I"/>
    <property type="match status" value="1"/>
</dbReference>
<dbReference type="PANTHER" id="PTHR11717">
    <property type="entry name" value="LOW MOLECULAR WEIGHT PROTEIN TYROSINE PHOSPHATASE"/>
    <property type="match status" value="1"/>
</dbReference>
<dbReference type="InterPro" id="IPR036196">
    <property type="entry name" value="Ptyr_pPase_sf"/>
</dbReference>
<gene>
    <name evidence="2" type="ORF">LEP48_06525</name>
</gene>
<feature type="domain" description="Phosphotyrosine protein phosphatase I" evidence="1">
    <location>
        <begin position="3"/>
        <end position="180"/>
    </location>
</feature>
<organism evidence="2 3">
    <name type="scientific">Isoptericola luteus</name>
    <dbReference type="NCBI Taxonomy" id="2879484"/>
    <lineage>
        <taxon>Bacteria</taxon>
        <taxon>Bacillati</taxon>
        <taxon>Actinomycetota</taxon>
        <taxon>Actinomycetes</taxon>
        <taxon>Micrococcales</taxon>
        <taxon>Promicromonosporaceae</taxon>
        <taxon>Isoptericola</taxon>
    </lineage>
</organism>
<proteinExistence type="predicted"/>
<dbReference type="RefSeq" id="WP_225564763.1">
    <property type="nucleotide sequence ID" value="NZ_JAIXCQ010000003.1"/>
</dbReference>
<sequence>MTYGILVVCTGNICRSAAAEHLLARGLDDSVAPASAGTQGLPGWPVDPPVAARLAADGIDASAFRSRPLTAGMMAEADLVLTLTGAHRAAALELYPARVRQTLTLGELSRLASTLPAGAVSGSTDAERLAALVEAALARRPLFVGAGADDDVPDPYRRPDDEYERAYAQLSRHVDRLLTALHG</sequence>
<dbReference type="Pfam" id="PF01451">
    <property type="entry name" value="LMWPc"/>
    <property type="match status" value="1"/>
</dbReference>
<evidence type="ECO:0000313" key="2">
    <source>
        <dbReference type="EMBL" id="MCA5893009.1"/>
    </source>
</evidence>
<dbReference type="InterPro" id="IPR023485">
    <property type="entry name" value="Ptyr_pPase"/>
</dbReference>
<name>A0ABS7ZD96_9MICO</name>
<comment type="caution">
    <text evidence="2">The sequence shown here is derived from an EMBL/GenBank/DDBJ whole genome shotgun (WGS) entry which is preliminary data.</text>
</comment>
<dbReference type="PANTHER" id="PTHR11717:SF31">
    <property type="entry name" value="LOW MOLECULAR WEIGHT PROTEIN-TYROSINE-PHOSPHATASE ETP-RELATED"/>
    <property type="match status" value="1"/>
</dbReference>
<keyword evidence="3" id="KW-1185">Reference proteome</keyword>
<evidence type="ECO:0000259" key="1">
    <source>
        <dbReference type="SMART" id="SM00226"/>
    </source>
</evidence>
<dbReference type="Gene3D" id="3.40.50.2300">
    <property type="match status" value="1"/>
</dbReference>
<reference evidence="2 3" key="1">
    <citation type="submission" date="2021-09" db="EMBL/GenBank/DDBJ databases">
        <title>Isoptericola luteus sp. nov., a novel bacterium isolated from Harbin, the capital city of Heilongjiang province.</title>
        <authorList>
            <person name="Li J."/>
        </authorList>
    </citation>
    <scope>NUCLEOTIDE SEQUENCE [LARGE SCALE GENOMIC DNA]</scope>
    <source>
        <strain evidence="2 3">NEAU-Y5</strain>
    </source>
</reference>
<dbReference type="Proteomes" id="UP001319870">
    <property type="component" value="Unassembled WGS sequence"/>
</dbReference>
<dbReference type="InterPro" id="IPR050438">
    <property type="entry name" value="LMW_PTPase"/>
</dbReference>